<dbReference type="EMBL" id="CAJNOH010000202">
    <property type="protein sequence ID" value="CAF0942594.1"/>
    <property type="molecule type" value="Genomic_DNA"/>
</dbReference>
<feature type="transmembrane region" description="Helical" evidence="5">
    <location>
        <begin position="458"/>
        <end position="474"/>
    </location>
</feature>
<proteinExistence type="predicted"/>
<dbReference type="Pfam" id="PF01740">
    <property type="entry name" value="STAS"/>
    <property type="match status" value="1"/>
</dbReference>
<evidence type="ECO:0000256" key="3">
    <source>
        <dbReference type="ARBA" id="ARBA00022989"/>
    </source>
</evidence>
<evidence type="ECO:0000256" key="5">
    <source>
        <dbReference type="SAM" id="Phobius"/>
    </source>
</evidence>
<dbReference type="GO" id="GO:0055085">
    <property type="term" value="P:transmembrane transport"/>
    <property type="evidence" value="ECO:0007669"/>
    <property type="project" value="InterPro"/>
</dbReference>
<organism evidence="7 9">
    <name type="scientific">Rotaria sordida</name>
    <dbReference type="NCBI Taxonomy" id="392033"/>
    <lineage>
        <taxon>Eukaryota</taxon>
        <taxon>Metazoa</taxon>
        <taxon>Spiralia</taxon>
        <taxon>Gnathifera</taxon>
        <taxon>Rotifera</taxon>
        <taxon>Eurotatoria</taxon>
        <taxon>Bdelloidea</taxon>
        <taxon>Philodinida</taxon>
        <taxon>Philodinidae</taxon>
        <taxon>Rotaria</taxon>
    </lineage>
</organism>
<dbReference type="InterPro" id="IPR036513">
    <property type="entry name" value="STAS_dom_sf"/>
</dbReference>
<dbReference type="Proteomes" id="UP000663870">
    <property type="component" value="Unassembled WGS sequence"/>
</dbReference>
<accession>A0A814CHM1</accession>
<dbReference type="Proteomes" id="UP000663854">
    <property type="component" value="Unassembled WGS sequence"/>
</dbReference>
<dbReference type="NCBIfam" id="TIGR00815">
    <property type="entry name" value="sulP"/>
    <property type="match status" value="1"/>
</dbReference>
<evidence type="ECO:0000313" key="9">
    <source>
        <dbReference type="Proteomes" id="UP000663854"/>
    </source>
</evidence>
<comment type="caution">
    <text evidence="7">The sequence shown here is derived from an EMBL/GenBank/DDBJ whole genome shotgun (WGS) entry which is preliminary data.</text>
</comment>
<evidence type="ECO:0000256" key="4">
    <source>
        <dbReference type="ARBA" id="ARBA00023136"/>
    </source>
</evidence>
<evidence type="ECO:0000256" key="2">
    <source>
        <dbReference type="ARBA" id="ARBA00022692"/>
    </source>
</evidence>
<dbReference type="InterPro" id="IPR011547">
    <property type="entry name" value="SLC26A/SulP_dom"/>
</dbReference>
<feature type="transmembrane region" description="Helical" evidence="5">
    <location>
        <begin position="161"/>
        <end position="181"/>
    </location>
</feature>
<evidence type="ECO:0000259" key="6">
    <source>
        <dbReference type="PROSITE" id="PS50801"/>
    </source>
</evidence>
<dbReference type="GO" id="GO:0016020">
    <property type="term" value="C:membrane"/>
    <property type="evidence" value="ECO:0007669"/>
    <property type="project" value="UniProtKB-SubCell"/>
</dbReference>
<dbReference type="InterPro" id="IPR001902">
    <property type="entry name" value="SLC26A/SulP_fam"/>
</dbReference>
<dbReference type="SUPFAM" id="SSF52091">
    <property type="entry name" value="SpoIIaa-like"/>
    <property type="match status" value="1"/>
</dbReference>
<protein>
    <recommendedName>
        <fullName evidence="6">STAS domain-containing protein</fullName>
    </recommendedName>
</protein>
<evidence type="ECO:0000313" key="7">
    <source>
        <dbReference type="EMBL" id="CAF0942594.1"/>
    </source>
</evidence>
<dbReference type="Gene3D" id="3.30.750.24">
    <property type="entry name" value="STAS domain"/>
    <property type="match status" value="1"/>
</dbReference>
<name>A0A814CHM1_9BILA</name>
<feature type="transmembrane region" description="Helical" evidence="5">
    <location>
        <begin position="399"/>
        <end position="418"/>
    </location>
</feature>
<sequence>MVKLNKKELTLTQTPAVSISSSMNRIKTVTDHEYYEPYPTLKDWFKKKINNLNQTIKNYFLSYLPFLNWIYRYNLVWFWSDLIAGLTVGAIVIPQGMAYAGLAKLAPQFGLYSSFVGVMIYWFFATSKDVSIGPVAVVSALTGNVVDAVRRGYPTYESHTIASALSLISGCIIFSLGMFRLGFIVDFIPLPALAAFMTGSALKIAMGQIPVMMGNNKYLNTRESIYLVFGQFWKQIKHCDLNAVLGLTSLVMLYSIRFICAHASRRFPTREKVFFFISTLRVVFVIILFLFISWLINRHHPDHPRTSILGKVPRGFQNLGVPYIDGTLLGALASYLPSTVIVLLIEHIAIAKSFGRINNYNIDSNQELIAIGVTNIFGPFFGAYPATGAFSRTAIKSKAGVRTPLAGLFSGLLIILGIYTLTSIFYWISQACLAAVIIHGVGDLIVGPQTLKRFWRANPVEFFIFWIGVIVTIFSNIETGLYITTISSGCLLLFRIAKARGEFVGRVPVQQVKLTSDGYTHVTTRNIYVPLNHSDGSNPTIIPILPGNGIFIYRVNESFLYPNANNYMEQLVEKIFRETKPGKVKPYGSLGEQPWNLKTSRHPEKDLQKDDQRPHLHALILDFTGVAHLDITGLESLVDVRRQLDRYADKTINWHFVGLSNPWMKRALISAGFGSSDHGHTVFSVANVYINLDHGENDADIILVPILDINRPLFHADLDEAYEAAMATVAQQETFFVSRDDTARGLQVTLF</sequence>
<dbReference type="PANTHER" id="PTHR11814">
    <property type="entry name" value="SULFATE TRANSPORTER"/>
    <property type="match status" value="1"/>
</dbReference>
<feature type="transmembrane region" description="Helical" evidence="5">
    <location>
        <begin position="328"/>
        <end position="350"/>
    </location>
</feature>
<dbReference type="InterPro" id="IPR002645">
    <property type="entry name" value="STAS_dom"/>
</dbReference>
<dbReference type="PROSITE" id="PS50801">
    <property type="entry name" value="STAS"/>
    <property type="match status" value="1"/>
</dbReference>
<keyword evidence="10" id="KW-1185">Reference proteome</keyword>
<evidence type="ECO:0000256" key="1">
    <source>
        <dbReference type="ARBA" id="ARBA00004141"/>
    </source>
</evidence>
<reference evidence="7" key="1">
    <citation type="submission" date="2021-02" db="EMBL/GenBank/DDBJ databases">
        <authorList>
            <person name="Nowell W R."/>
        </authorList>
    </citation>
    <scope>NUCLEOTIDE SEQUENCE</scope>
</reference>
<dbReference type="Pfam" id="PF00916">
    <property type="entry name" value="Sulfate_transp"/>
    <property type="match status" value="1"/>
</dbReference>
<keyword evidence="3 5" id="KW-1133">Transmembrane helix</keyword>
<dbReference type="AlphaFoldDB" id="A0A814CHM1"/>
<feature type="transmembrane region" description="Helical" evidence="5">
    <location>
        <begin position="273"/>
        <end position="296"/>
    </location>
</feature>
<dbReference type="EMBL" id="CAJNOL010001109">
    <property type="protein sequence ID" value="CAF1289273.1"/>
    <property type="molecule type" value="Genomic_DNA"/>
</dbReference>
<feature type="transmembrane region" description="Helical" evidence="5">
    <location>
        <begin position="187"/>
        <end position="206"/>
    </location>
</feature>
<gene>
    <name evidence="8" type="ORF">JXQ802_LOCUS28908</name>
    <name evidence="7" type="ORF">PYM288_LOCUS11672</name>
</gene>
<dbReference type="CDD" id="cd07042">
    <property type="entry name" value="STAS_SulP_like_sulfate_transporter"/>
    <property type="match status" value="1"/>
</dbReference>
<feature type="transmembrane region" description="Helical" evidence="5">
    <location>
        <begin position="105"/>
        <end position="124"/>
    </location>
</feature>
<evidence type="ECO:0000313" key="10">
    <source>
        <dbReference type="Proteomes" id="UP000663870"/>
    </source>
</evidence>
<comment type="subcellular location">
    <subcellularLocation>
        <location evidence="1">Membrane</location>
        <topology evidence="1">Multi-pass membrane protein</topology>
    </subcellularLocation>
</comment>
<feature type="domain" description="STAS" evidence="6">
    <location>
        <begin position="548"/>
        <end position="699"/>
    </location>
</feature>
<keyword evidence="4 5" id="KW-0472">Membrane</keyword>
<keyword evidence="2 5" id="KW-0812">Transmembrane</keyword>
<evidence type="ECO:0000313" key="8">
    <source>
        <dbReference type="EMBL" id="CAF1289273.1"/>
    </source>
</evidence>